<reference evidence="6" key="1">
    <citation type="submission" date="2016-10" db="EMBL/GenBank/DDBJ databases">
        <authorList>
            <person name="Varghese N."/>
            <person name="Submissions S."/>
        </authorList>
    </citation>
    <scope>NUCLEOTIDE SEQUENCE [LARGE SCALE GENOMIC DNA]</scope>
    <source>
        <strain evidence="6">CGMCC 1.10784</strain>
    </source>
</reference>
<dbReference type="AlphaFoldDB" id="A0A1I1U7P5"/>
<keyword evidence="3" id="KW-1133">Transmembrane helix</keyword>
<dbReference type="InterPro" id="IPR013785">
    <property type="entry name" value="Aldolase_TIM"/>
</dbReference>
<dbReference type="CDD" id="cd02808">
    <property type="entry name" value="GltS_FMN"/>
    <property type="match status" value="1"/>
</dbReference>
<gene>
    <name evidence="5" type="ORF">SAMN05216378_0905</name>
</gene>
<dbReference type="PIRSF" id="PIRSF006429">
    <property type="entry name" value="GOGAT_lg_2"/>
    <property type="match status" value="1"/>
</dbReference>
<dbReference type="PANTHER" id="PTHR43819">
    <property type="entry name" value="ARCHAEAL-TYPE GLUTAMATE SYNTHASE [NADPH]"/>
    <property type="match status" value="1"/>
</dbReference>
<evidence type="ECO:0000256" key="2">
    <source>
        <dbReference type="PIRNR" id="PIRNR006429"/>
    </source>
</evidence>
<name>A0A1I1U7P5_9BACL</name>
<evidence type="ECO:0000256" key="3">
    <source>
        <dbReference type="SAM" id="Phobius"/>
    </source>
</evidence>
<dbReference type="Pfam" id="PF01645">
    <property type="entry name" value="Glu_synthase"/>
    <property type="match status" value="1"/>
</dbReference>
<dbReference type="InterPro" id="IPR024188">
    <property type="entry name" value="GltB"/>
</dbReference>
<accession>A0A1I1U7P5</accession>
<keyword evidence="3" id="KW-0472">Membrane</keyword>
<dbReference type="EMBL" id="FOMT01000001">
    <property type="protein sequence ID" value="SFD66675.1"/>
    <property type="molecule type" value="Genomic_DNA"/>
</dbReference>
<dbReference type="InterPro" id="IPR002932">
    <property type="entry name" value="Glu_synthdom"/>
</dbReference>
<sequence length="522" mass="57904">MLLTILLILVAIIALPPLIFFSYMYALSKKPKHSIIRSHPFLGWLRYLLEKLGPEFRQYWFDNDTEGRPFSRADFVGVVYAAKYRTDLISFGGRRDYEKPGFYLSNAMFPKLTSELKIDNQTMLPGKKYVITDEGVFTRQEKFIDEKVRPWLLHDEDALIVGENREQPWTLKGLFGASATSFGAVGENYIQSTGSGAFMAGGSWINTGEGGVADVHLSTGVDVVSQIGPGLYGFRDDAGQFSIEAFKRKASHSNIKAFELKFHQGAKIRGGHLEGSKVNEKVAAARLVPIGKTVNSPNRFEFLTRPEEALEFIRTLQQEGGKPIGIKIVVGDPKRLEPFFQAMLDMDIYPDFITVDGSEGGSGATFKAMADGMGLPLFAGLLILDDTARKFGIRDRFKIFASGKLITPDKVAIALALGADAVNSARGFMMANGCIMALQCHTGKCPAGVTTTDDKYQEALAPEEKQWRVMNYILQMREGLFSLAAACGLNSPREFRREHVVFMTDNGHTDRVVDLYPYPEPV</sequence>
<comment type="similarity">
    <text evidence="1 2">Belongs to the glutamate synthase family.</text>
</comment>
<dbReference type="RefSeq" id="WP_091181429.1">
    <property type="nucleotide sequence ID" value="NZ_FOMT01000001.1"/>
</dbReference>
<protein>
    <submittedName>
        <fullName evidence="5">Glutamate synthase domain-containing protein 2</fullName>
    </submittedName>
</protein>
<dbReference type="OrthoDB" id="9758182at2"/>
<evidence type="ECO:0000259" key="4">
    <source>
        <dbReference type="Pfam" id="PF01645"/>
    </source>
</evidence>
<dbReference type="GO" id="GO:0015930">
    <property type="term" value="F:glutamate synthase activity"/>
    <property type="evidence" value="ECO:0007669"/>
    <property type="project" value="InterPro"/>
</dbReference>
<dbReference type="Proteomes" id="UP000198855">
    <property type="component" value="Unassembled WGS sequence"/>
</dbReference>
<evidence type="ECO:0000313" key="6">
    <source>
        <dbReference type="Proteomes" id="UP000198855"/>
    </source>
</evidence>
<evidence type="ECO:0000256" key="1">
    <source>
        <dbReference type="ARBA" id="ARBA00009716"/>
    </source>
</evidence>
<organism evidence="5 6">
    <name type="scientific">Paenibacillus catalpae</name>
    <dbReference type="NCBI Taxonomy" id="1045775"/>
    <lineage>
        <taxon>Bacteria</taxon>
        <taxon>Bacillati</taxon>
        <taxon>Bacillota</taxon>
        <taxon>Bacilli</taxon>
        <taxon>Bacillales</taxon>
        <taxon>Paenibacillaceae</taxon>
        <taxon>Paenibacillus</taxon>
    </lineage>
</organism>
<keyword evidence="6" id="KW-1185">Reference proteome</keyword>
<dbReference type="STRING" id="1045775.SAMN05216378_0905"/>
<dbReference type="PANTHER" id="PTHR43819:SF1">
    <property type="entry name" value="ARCHAEAL-TYPE GLUTAMATE SYNTHASE [NADPH]"/>
    <property type="match status" value="1"/>
</dbReference>
<evidence type="ECO:0000313" key="5">
    <source>
        <dbReference type="EMBL" id="SFD66675.1"/>
    </source>
</evidence>
<feature type="domain" description="Glutamate synthase" evidence="4">
    <location>
        <begin position="155"/>
        <end position="489"/>
    </location>
</feature>
<dbReference type="SUPFAM" id="SSF51395">
    <property type="entry name" value="FMN-linked oxidoreductases"/>
    <property type="match status" value="1"/>
</dbReference>
<feature type="transmembrane region" description="Helical" evidence="3">
    <location>
        <begin position="6"/>
        <end position="27"/>
    </location>
</feature>
<keyword evidence="3" id="KW-0812">Transmembrane</keyword>
<dbReference type="Gene3D" id="3.20.20.70">
    <property type="entry name" value="Aldolase class I"/>
    <property type="match status" value="1"/>
</dbReference>
<dbReference type="GO" id="GO:0006537">
    <property type="term" value="P:glutamate biosynthetic process"/>
    <property type="evidence" value="ECO:0007669"/>
    <property type="project" value="InterPro"/>
</dbReference>
<proteinExistence type="inferred from homology"/>